<feature type="transmembrane region" description="Helical" evidence="1">
    <location>
        <begin position="32"/>
        <end position="50"/>
    </location>
</feature>
<feature type="transmembrane region" description="Helical" evidence="1">
    <location>
        <begin position="123"/>
        <end position="143"/>
    </location>
</feature>
<dbReference type="InterPro" id="IPR014509">
    <property type="entry name" value="YjdF-like"/>
</dbReference>
<keyword evidence="1" id="KW-1133">Transmembrane helix</keyword>
<evidence type="ECO:0000313" key="2">
    <source>
        <dbReference type="EMBL" id="SDL34816.1"/>
    </source>
</evidence>
<proteinExistence type="predicted"/>
<keyword evidence="1" id="KW-0812">Transmembrane</keyword>
<dbReference type="AlphaFoldDB" id="A0A1G9JC79"/>
<reference evidence="2 3" key="1">
    <citation type="submission" date="2016-10" db="EMBL/GenBank/DDBJ databases">
        <authorList>
            <person name="de Groot N.N."/>
        </authorList>
    </citation>
    <scope>NUCLEOTIDE SEQUENCE [LARGE SCALE GENOMIC DNA]</scope>
    <source>
        <strain evidence="2 3">DSM 797</strain>
    </source>
</reference>
<protein>
    <recommendedName>
        <fullName evidence="4">Membrane-spanning protein</fullName>
    </recommendedName>
</protein>
<evidence type="ECO:0000313" key="3">
    <source>
        <dbReference type="Proteomes" id="UP000199068"/>
    </source>
</evidence>
<accession>A0A1G9JC79</accession>
<sequence length="195" mass="22460">MRNKNTTKYVTILLLIIYLGSIAIFVKDKNTMNILIASICTVGTIILYFVHKKYTRLIDNNLYIVSALFVMISSLLGSCYGFYDINHYDDFLHLWSGLITVSIAFSIMTFFHSDNDLKKINKYFIIIYVFMFSMGVASLWEISEFLIDRFLGMNMQVGGLVDTMIDMIDALVGAIIMLPFIYKKLNLTNKKLTFK</sequence>
<evidence type="ECO:0000256" key="1">
    <source>
        <dbReference type="SAM" id="Phobius"/>
    </source>
</evidence>
<dbReference type="RefSeq" id="WP_092722669.1">
    <property type="nucleotide sequence ID" value="NZ_FNGW01000001.1"/>
</dbReference>
<organism evidence="2 3">
    <name type="scientific">Romboutsia lituseburensis DSM 797</name>
    <dbReference type="NCBI Taxonomy" id="1121325"/>
    <lineage>
        <taxon>Bacteria</taxon>
        <taxon>Bacillati</taxon>
        <taxon>Bacillota</taxon>
        <taxon>Clostridia</taxon>
        <taxon>Peptostreptococcales</taxon>
        <taxon>Peptostreptococcaceae</taxon>
        <taxon>Romboutsia</taxon>
    </lineage>
</organism>
<feature type="transmembrane region" description="Helical" evidence="1">
    <location>
        <begin position="9"/>
        <end position="26"/>
    </location>
</feature>
<dbReference type="Proteomes" id="UP000199068">
    <property type="component" value="Unassembled WGS sequence"/>
</dbReference>
<name>A0A1G9JC79_9FIRM</name>
<feature type="transmembrane region" description="Helical" evidence="1">
    <location>
        <begin position="95"/>
        <end position="111"/>
    </location>
</feature>
<keyword evidence="3" id="KW-1185">Reference proteome</keyword>
<evidence type="ECO:0008006" key="4">
    <source>
        <dbReference type="Google" id="ProtNLM"/>
    </source>
</evidence>
<dbReference type="EMBL" id="FNGW01000001">
    <property type="protein sequence ID" value="SDL34816.1"/>
    <property type="molecule type" value="Genomic_DNA"/>
</dbReference>
<gene>
    <name evidence="2" type="ORF">SAMN04515677_101587</name>
</gene>
<feature type="transmembrane region" description="Helical" evidence="1">
    <location>
        <begin position="62"/>
        <end position="83"/>
    </location>
</feature>
<feature type="transmembrane region" description="Helical" evidence="1">
    <location>
        <begin position="163"/>
        <end position="182"/>
    </location>
</feature>
<dbReference type="STRING" id="1121325.SAMN04515677_101587"/>
<keyword evidence="1" id="KW-0472">Membrane</keyword>
<dbReference type="Pfam" id="PF09997">
    <property type="entry name" value="DUF2238"/>
    <property type="match status" value="1"/>
</dbReference>